<keyword evidence="5 8" id="KW-0472">Membrane</keyword>
<dbReference type="Proteomes" id="UP000184501">
    <property type="component" value="Unassembled WGS sequence"/>
</dbReference>
<dbReference type="GO" id="GO:0006672">
    <property type="term" value="P:ceramide metabolic process"/>
    <property type="evidence" value="ECO:0007669"/>
    <property type="project" value="InterPro"/>
</dbReference>
<evidence type="ECO:0000313" key="10">
    <source>
        <dbReference type="Proteomes" id="UP000184501"/>
    </source>
</evidence>
<name>A0A1M5PD54_STRHI</name>
<feature type="transmembrane region" description="Helical" evidence="8">
    <location>
        <begin position="170"/>
        <end position="189"/>
    </location>
</feature>
<keyword evidence="10" id="KW-1185">Reference proteome</keyword>
<proteinExistence type="predicted"/>
<feature type="binding site" evidence="7">
    <location>
        <position position="203"/>
    </location>
    <ligand>
        <name>Zn(2+)</name>
        <dbReference type="ChEBI" id="CHEBI:29105"/>
        <note>catalytic</note>
    </ligand>
</feature>
<gene>
    <name evidence="9" type="ORF">SAMN05444320_1187</name>
</gene>
<sequence>MREVDDVDWTDQIDSYCERTGPGLLAEPVNAVSNLAFLVAAFAVWRSLQRAGRPIPASLRALVALVAVIGLGSGAFHTFATVWASAADVLPISAFMVFYLVCYLHWFWGVRWGWAWWSVPAFVLFSLTVTTLVTVTLGGQRGSTGYVPALAVLAGAGVALLNSDRTLRRCAYLLVGAAGLFTVSLALRTLDEPLCAALPLGTHFLWHVLNAMVLYLVCQALVLRWSRLGDTPPSRSVPHSPER</sequence>
<keyword evidence="2 8" id="KW-0812">Transmembrane</keyword>
<feature type="transmembrane region" description="Helical" evidence="8">
    <location>
        <begin position="115"/>
        <end position="139"/>
    </location>
</feature>
<protein>
    <submittedName>
        <fullName evidence="9">Ceramidase</fullName>
    </submittedName>
</protein>
<comment type="cofactor">
    <cofactor evidence="7">
        <name>Zn(2+)</name>
        <dbReference type="ChEBI" id="CHEBI:29105"/>
    </cofactor>
</comment>
<keyword evidence="7" id="KW-0862">Zinc</keyword>
<dbReference type="Pfam" id="PF05875">
    <property type="entry name" value="Ceramidase"/>
    <property type="match status" value="1"/>
</dbReference>
<dbReference type="STRING" id="2017.SAMN05444320_1187"/>
<evidence type="ECO:0000256" key="7">
    <source>
        <dbReference type="PIRSR" id="PIRSR608901-2"/>
    </source>
</evidence>
<feature type="transmembrane region" description="Helical" evidence="8">
    <location>
        <begin position="89"/>
        <end position="108"/>
    </location>
</feature>
<dbReference type="EMBL" id="FQVN01000018">
    <property type="protein sequence ID" value="SHG99409.1"/>
    <property type="molecule type" value="Genomic_DNA"/>
</dbReference>
<evidence type="ECO:0000256" key="8">
    <source>
        <dbReference type="SAM" id="Phobius"/>
    </source>
</evidence>
<evidence type="ECO:0000256" key="4">
    <source>
        <dbReference type="ARBA" id="ARBA00022989"/>
    </source>
</evidence>
<dbReference type="GO" id="GO:0046872">
    <property type="term" value="F:metal ion binding"/>
    <property type="evidence" value="ECO:0007669"/>
    <property type="project" value="UniProtKB-KW"/>
</dbReference>
<evidence type="ECO:0000313" key="9">
    <source>
        <dbReference type="EMBL" id="SHG99409.1"/>
    </source>
</evidence>
<keyword evidence="6" id="KW-0479">Metal-binding</keyword>
<organism evidence="9 10">
    <name type="scientific">Streptoalloteichus hindustanus</name>
    <dbReference type="NCBI Taxonomy" id="2017"/>
    <lineage>
        <taxon>Bacteria</taxon>
        <taxon>Bacillati</taxon>
        <taxon>Actinomycetota</taxon>
        <taxon>Actinomycetes</taxon>
        <taxon>Pseudonocardiales</taxon>
        <taxon>Pseudonocardiaceae</taxon>
        <taxon>Streptoalloteichus</taxon>
    </lineage>
</organism>
<feature type="transmembrane region" description="Helical" evidence="8">
    <location>
        <begin position="204"/>
        <end position="225"/>
    </location>
</feature>
<evidence type="ECO:0000256" key="6">
    <source>
        <dbReference type="PIRSR" id="PIRSR608901-1"/>
    </source>
</evidence>
<feature type="transmembrane region" description="Helical" evidence="8">
    <location>
        <begin position="31"/>
        <end position="48"/>
    </location>
</feature>
<dbReference type="GO" id="GO:0016020">
    <property type="term" value="C:membrane"/>
    <property type="evidence" value="ECO:0007669"/>
    <property type="project" value="UniProtKB-SubCell"/>
</dbReference>
<keyword evidence="4 8" id="KW-1133">Transmembrane helix</keyword>
<keyword evidence="3" id="KW-0378">Hydrolase</keyword>
<accession>A0A1M5PD54</accession>
<evidence type="ECO:0000256" key="1">
    <source>
        <dbReference type="ARBA" id="ARBA00004141"/>
    </source>
</evidence>
<feature type="transmembrane region" description="Helical" evidence="8">
    <location>
        <begin position="60"/>
        <end position="83"/>
    </location>
</feature>
<evidence type="ECO:0000256" key="3">
    <source>
        <dbReference type="ARBA" id="ARBA00022801"/>
    </source>
</evidence>
<feature type="transmembrane region" description="Helical" evidence="8">
    <location>
        <begin position="145"/>
        <end position="163"/>
    </location>
</feature>
<feature type="binding site" evidence="7">
    <location>
        <position position="207"/>
    </location>
    <ligand>
        <name>Zn(2+)</name>
        <dbReference type="ChEBI" id="CHEBI:29105"/>
        <note>catalytic</note>
    </ligand>
</feature>
<comment type="subcellular location">
    <subcellularLocation>
        <location evidence="1">Membrane</location>
        <topology evidence="1">Multi-pass membrane protein</topology>
    </subcellularLocation>
</comment>
<evidence type="ECO:0000256" key="2">
    <source>
        <dbReference type="ARBA" id="ARBA00022692"/>
    </source>
</evidence>
<dbReference type="InterPro" id="IPR008901">
    <property type="entry name" value="ACER"/>
</dbReference>
<feature type="binding site" evidence="7">
    <location>
        <position position="77"/>
    </location>
    <ligand>
        <name>Zn(2+)</name>
        <dbReference type="ChEBI" id="CHEBI:29105"/>
        <note>catalytic</note>
    </ligand>
</feature>
<dbReference type="AlphaFoldDB" id="A0A1M5PD54"/>
<keyword evidence="6" id="KW-0106">Calcium</keyword>
<feature type="binding site" evidence="6">
    <location>
        <position position="27"/>
    </location>
    <ligand>
        <name>Ca(2+)</name>
        <dbReference type="ChEBI" id="CHEBI:29108"/>
    </ligand>
</feature>
<evidence type="ECO:0000256" key="5">
    <source>
        <dbReference type="ARBA" id="ARBA00023136"/>
    </source>
</evidence>
<reference evidence="9 10" key="1">
    <citation type="submission" date="2016-11" db="EMBL/GenBank/DDBJ databases">
        <authorList>
            <person name="Jaros S."/>
            <person name="Januszkiewicz K."/>
            <person name="Wedrychowicz H."/>
        </authorList>
    </citation>
    <scope>NUCLEOTIDE SEQUENCE [LARGE SCALE GENOMIC DNA]</scope>
    <source>
        <strain evidence="9 10">DSM 44523</strain>
    </source>
</reference>
<dbReference type="GO" id="GO:0016811">
    <property type="term" value="F:hydrolase activity, acting on carbon-nitrogen (but not peptide) bonds, in linear amides"/>
    <property type="evidence" value="ECO:0007669"/>
    <property type="project" value="InterPro"/>
</dbReference>